<proteinExistence type="inferred from homology"/>
<protein>
    <recommendedName>
        <fullName evidence="4 12">UDP-3-O-acyl-N-acetylglucosamine deacetylase</fullName>
        <shortName evidence="12">UDP-3-O-acyl-GlcNAc deacetylase</shortName>
        <ecNumber evidence="4 12">3.5.1.108</ecNumber>
    </recommendedName>
    <alternativeName>
        <fullName evidence="12">UDP-3-O-[R-3-hydroxymyristoyl]-N-acetylglucosamine deacetylase</fullName>
    </alternativeName>
</protein>
<feature type="binding site" evidence="12">
    <location>
        <position position="246"/>
    </location>
    <ligand>
        <name>Zn(2+)</name>
        <dbReference type="ChEBI" id="CHEBI:29105"/>
    </ligand>
</feature>
<feature type="binding site" evidence="12">
    <location>
        <position position="242"/>
    </location>
    <ligand>
        <name>Zn(2+)</name>
        <dbReference type="ChEBI" id="CHEBI:29105"/>
    </ligand>
</feature>
<feature type="active site" description="Proton donor" evidence="12">
    <location>
        <position position="269"/>
    </location>
</feature>
<keyword evidence="14" id="KW-1185">Reference proteome</keyword>
<keyword evidence="7 12" id="KW-0479">Metal-binding</keyword>
<dbReference type="UniPathway" id="UPA00359">
    <property type="reaction ID" value="UER00478"/>
</dbReference>
<keyword evidence="6 12" id="KW-0441">Lipid A biosynthesis</keyword>
<evidence type="ECO:0000256" key="12">
    <source>
        <dbReference type="HAMAP-Rule" id="MF_00388"/>
    </source>
</evidence>
<evidence type="ECO:0000256" key="5">
    <source>
        <dbReference type="ARBA" id="ARBA00022516"/>
    </source>
</evidence>
<dbReference type="InterPro" id="IPR015870">
    <property type="entry name" value="UDP-acyl_N-AcGlcN_deAcase_N"/>
</dbReference>
<dbReference type="InterPro" id="IPR020568">
    <property type="entry name" value="Ribosomal_Su5_D2-typ_SF"/>
</dbReference>
<evidence type="ECO:0000256" key="3">
    <source>
        <dbReference type="ARBA" id="ARBA00005002"/>
    </source>
</evidence>
<comment type="catalytic activity">
    <reaction evidence="11 12">
        <text>a UDP-3-O-[(3R)-3-hydroxyacyl]-N-acetyl-alpha-D-glucosamine + H2O = a UDP-3-O-[(3R)-3-hydroxyacyl]-alpha-D-glucosamine + acetate</text>
        <dbReference type="Rhea" id="RHEA:67816"/>
        <dbReference type="ChEBI" id="CHEBI:15377"/>
        <dbReference type="ChEBI" id="CHEBI:30089"/>
        <dbReference type="ChEBI" id="CHEBI:137740"/>
        <dbReference type="ChEBI" id="CHEBI:173225"/>
        <dbReference type="EC" id="3.5.1.108"/>
    </reaction>
</comment>
<evidence type="ECO:0000256" key="2">
    <source>
        <dbReference type="ARBA" id="ARBA00002923"/>
    </source>
</evidence>
<keyword evidence="9 12" id="KW-0862">Zinc</keyword>
<dbReference type="NCBIfam" id="TIGR00325">
    <property type="entry name" value="lpxC"/>
    <property type="match status" value="1"/>
</dbReference>
<dbReference type="InterPro" id="IPR004463">
    <property type="entry name" value="UDP-acyl_GlcNac_deAcase"/>
</dbReference>
<evidence type="ECO:0000256" key="11">
    <source>
        <dbReference type="ARBA" id="ARBA00024535"/>
    </source>
</evidence>
<comment type="pathway">
    <text evidence="3 12">Glycolipid biosynthesis; lipid IV(A) biosynthesis; lipid IV(A) from (3R)-3-hydroxytetradecanoyl-[acyl-carrier-protein] and UDP-N-acetyl-alpha-D-glucosamine: step 2/6.</text>
</comment>
<reference evidence="13 14" key="1">
    <citation type="submission" date="2020-05" db="EMBL/GenBank/DDBJ databases">
        <title>Complete genome of Desulfobulbus oligotrophicus.</title>
        <authorList>
            <person name="Podar M."/>
        </authorList>
    </citation>
    <scope>NUCLEOTIDE SEQUENCE [LARGE SCALE GENOMIC DNA]</scope>
    <source>
        <strain evidence="13 14">Prop6</strain>
    </source>
</reference>
<feature type="binding site" evidence="12">
    <location>
        <position position="83"/>
    </location>
    <ligand>
        <name>Zn(2+)</name>
        <dbReference type="ChEBI" id="CHEBI:29105"/>
    </ligand>
</feature>
<evidence type="ECO:0000256" key="9">
    <source>
        <dbReference type="ARBA" id="ARBA00022833"/>
    </source>
</evidence>
<evidence type="ECO:0000256" key="8">
    <source>
        <dbReference type="ARBA" id="ARBA00022801"/>
    </source>
</evidence>
<sequence length="332" mass="36732">MSYQIEPHQHTIQRGVSCCGVGLHTGRTVNLTINPAPAHTGIQFLRSDLPDRPVIPARVEQVSQTTLATTIGKGAHAISTTEHLLAALRGCGVDNAVVELDSHEVPIMDGSAGPFIRLLKTAGLLRQRALRKVMRITRPIVYTEGSKSIRIDPYNGYKVTARIQFDDALINEQQYSIEVTPERFIKEIAKARTFGFVEQVEHLWQNGLALGSTLDNVIAIHWDRRSILNEDGLRFDDEFIRHKVLDIIGDMALLGSPLMGHVTADCSGHGLHHAFMQAIIGNPLAWEYVTFKKNGNSLLRQVVKTTQDSGNRFAPLFRPLGSNISPQPVCLI</sequence>
<dbReference type="AlphaFoldDB" id="A0A7T5VES7"/>
<dbReference type="PANTHER" id="PTHR33694:SF1">
    <property type="entry name" value="UDP-3-O-ACYL-N-ACETYLGLUCOSAMINE DEACETYLASE 1, MITOCHONDRIAL-RELATED"/>
    <property type="match status" value="1"/>
</dbReference>
<dbReference type="RefSeq" id="WP_199262647.1">
    <property type="nucleotide sequence ID" value="NZ_CP054140.1"/>
</dbReference>
<dbReference type="GO" id="GO:0009245">
    <property type="term" value="P:lipid A biosynthetic process"/>
    <property type="evidence" value="ECO:0007669"/>
    <property type="project" value="UniProtKB-UniRule"/>
</dbReference>
<comment type="cofactor">
    <cofactor evidence="1 12">
        <name>Zn(2+)</name>
        <dbReference type="ChEBI" id="CHEBI:29105"/>
    </cofactor>
</comment>
<gene>
    <name evidence="12" type="primary">lpxC</name>
    <name evidence="13" type="ORF">HP555_11530</name>
</gene>
<dbReference type="KEGG" id="dog:HP555_11530"/>
<accession>A0A7T5VES7</accession>
<dbReference type="Gene3D" id="3.30.1700.10">
    <property type="entry name" value="lpxc deacetylase, domain 2"/>
    <property type="match status" value="1"/>
</dbReference>
<organism evidence="13 14">
    <name type="scientific">Desulfobulbus oligotrophicus</name>
    <dbReference type="NCBI Taxonomy" id="1909699"/>
    <lineage>
        <taxon>Bacteria</taxon>
        <taxon>Pseudomonadati</taxon>
        <taxon>Thermodesulfobacteriota</taxon>
        <taxon>Desulfobulbia</taxon>
        <taxon>Desulfobulbales</taxon>
        <taxon>Desulfobulbaceae</taxon>
        <taxon>Desulfobulbus</taxon>
    </lineage>
</organism>
<dbReference type="Proteomes" id="UP000596092">
    <property type="component" value="Chromosome"/>
</dbReference>
<evidence type="ECO:0000313" key="14">
    <source>
        <dbReference type="Proteomes" id="UP000596092"/>
    </source>
</evidence>
<evidence type="ECO:0000313" key="13">
    <source>
        <dbReference type="EMBL" id="QQG66452.1"/>
    </source>
</evidence>
<evidence type="ECO:0000256" key="10">
    <source>
        <dbReference type="ARBA" id="ARBA00023098"/>
    </source>
</evidence>
<dbReference type="Pfam" id="PF03331">
    <property type="entry name" value="LpxC"/>
    <property type="match status" value="1"/>
</dbReference>
<comment type="similarity">
    <text evidence="12">Belongs to the LpxC family.</text>
</comment>
<dbReference type="PANTHER" id="PTHR33694">
    <property type="entry name" value="UDP-3-O-ACYL-N-ACETYLGLUCOSAMINE DEACETYLASE 1, MITOCHONDRIAL-RELATED"/>
    <property type="match status" value="1"/>
</dbReference>
<keyword evidence="8 12" id="KW-0378">Hydrolase</keyword>
<dbReference type="EMBL" id="CP054140">
    <property type="protein sequence ID" value="QQG66452.1"/>
    <property type="molecule type" value="Genomic_DNA"/>
</dbReference>
<evidence type="ECO:0000256" key="6">
    <source>
        <dbReference type="ARBA" id="ARBA00022556"/>
    </source>
</evidence>
<dbReference type="SUPFAM" id="SSF54211">
    <property type="entry name" value="Ribosomal protein S5 domain 2-like"/>
    <property type="match status" value="2"/>
</dbReference>
<dbReference type="GO" id="GO:0046872">
    <property type="term" value="F:metal ion binding"/>
    <property type="evidence" value="ECO:0007669"/>
    <property type="project" value="UniProtKB-KW"/>
</dbReference>
<dbReference type="GO" id="GO:0103117">
    <property type="term" value="F:UDP-3-O-acyl-N-acetylglucosamine deacetylase activity"/>
    <property type="evidence" value="ECO:0007669"/>
    <property type="project" value="UniProtKB-UniRule"/>
</dbReference>
<dbReference type="HAMAP" id="MF_00388">
    <property type="entry name" value="LpxC"/>
    <property type="match status" value="1"/>
</dbReference>
<evidence type="ECO:0000256" key="1">
    <source>
        <dbReference type="ARBA" id="ARBA00001947"/>
    </source>
</evidence>
<keyword evidence="5 12" id="KW-0444">Lipid biosynthesis</keyword>
<keyword evidence="10 12" id="KW-0443">Lipid metabolism</keyword>
<name>A0A7T5VES7_9BACT</name>
<dbReference type="EC" id="3.5.1.108" evidence="4 12"/>
<dbReference type="GO" id="GO:0016020">
    <property type="term" value="C:membrane"/>
    <property type="evidence" value="ECO:0007669"/>
    <property type="project" value="GOC"/>
</dbReference>
<dbReference type="InterPro" id="IPR011334">
    <property type="entry name" value="UDP-acyl_GlcNac_deAcase_C"/>
</dbReference>
<dbReference type="Gene3D" id="3.30.230.20">
    <property type="entry name" value="lpxc deacetylase, domain 1"/>
    <property type="match status" value="1"/>
</dbReference>
<evidence type="ECO:0000256" key="4">
    <source>
        <dbReference type="ARBA" id="ARBA00012745"/>
    </source>
</evidence>
<comment type="function">
    <text evidence="2 12">Catalyzes the hydrolysis of UDP-3-O-myristoyl-N-acetylglucosamine to form UDP-3-O-myristoylglucosamine and acetate, the committed step in lipid A biosynthesis.</text>
</comment>
<evidence type="ECO:0000256" key="7">
    <source>
        <dbReference type="ARBA" id="ARBA00022723"/>
    </source>
</evidence>